<dbReference type="Proteomes" id="UP000292160">
    <property type="component" value="Segment"/>
</dbReference>
<dbReference type="GeneID" id="65071966"/>
<name>A0A481W674_9CAUD</name>
<protein>
    <submittedName>
        <fullName evidence="1">Uncharacterized protein</fullName>
    </submittedName>
</protein>
<accession>A0A481W674</accession>
<dbReference type="KEGG" id="vg:65071966"/>
<dbReference type="RefSeq" id="YP_010082958.1">
    <property type="nucleotide sequence ID" value="NC_055035.1"/>
</dbReference>
<organism evidence="1 2">
    <name type="scientific">Fusobacterium phage Fnu1</name>
    <dbReference type="NCBI Taxonomy" id="2530024"/>
    <lineage>
        <taxon>Viruses</taxon>
        <taxon>Duplodnaviria</taxon>
        <taxon>Heunggongvirae</taxon>
        <taxon>Uroviricota</taxon>
        <taxon>Caudoviricetes</taxon>
        <taxon>Latrobevirus</taxon>
        <taxon>Latrobevirus FNU1</taxon>
    </lineage>
</organism>
<dbReference type="EMBL" id="MK554696">
    <property type="protein sequence ID" value="QBJ04226.1"/>
    <property type="molecule type" value="Genomic_DNA"/>
</dbReference>
<keyword evidence="2" id="KW-1185">Reference proteome</keyword>
<evidence type="ECO:0000313" key="2">
    <source>
        <dbReference type="Proteomes" id="UP000292160"/>
    </source>
</evidence>
<reference evidence="1 2" key="1">
    <citation type="submission" date="2019-02" db="EMBL/GenBank/DDBJ databases">
        <title>Genomic, morphological and functional characterisation of novel bacteriophage Fnu1 capable of disrupt Fusobacterium nucleatum biofilm.</title>
        <authorList>
            <person name="Kabwe M."/>
            <person name="Brown T.L."/>
            <person name="Dashper S."/>
            <person name="Speirs L."/>
            <person name="Ku H."/>
            <person name="Petrovski S."/>
            <person name="Chan H.T."/>
            <person name="Lock P."/>
            <person name="Tucci J."/>
        </authorList>
    </citation>
    <scope>NUCLEOTIDE SEQUENCE [LARGE SCALE GENOMIC DNA]</scope>
</reference>
<sequence>MAFLKNIGKIHTIQHLYFWCVQRNTQYNIYIEKRTQHNPKSFSSVEYSQANLLYYIIILA</sequence>
<proteinExistence type="predicted"/>
<evidence type="ECO:0000313" key="1">
    <source>
        <dbReference type="EMBL" id="QBJ04226.1"/>
    </source>
</evidence>